<feature type="non-terminal residue" evidence="2">
    <location>
        <position position="1"/>
    </location>
</feature>
<dbReference type="Gene3D" id="3.80.10.10">
    <property type="entry name" value="Ribonuclease Inhibitor"/>
    <property type="match status" value="2"/>
</dbReference>
<name>A0A139ARP4_GONPJ</name>
<dbReference type="InterPro" id="IPR032675">
    <property type="entry name" value="LRR_dom_sf"/>
</dbReference>
<dbReference type="SUPFAM" id="SSF52047">
    <property type="entry name" value="RNI-like"/>
    <property type="match status" value="1"/>
</dbReference>
<organism evidence="2 3">
    <name type="scientific">Gonapodya prolifera (strain JEL478)</name>
    <name type="common">Monoblepharis prolifera</name>
    <dbReference type="NCBI Taxonomy" id="1344416"/>
    <lineage>
        <taxon>Eukaryota</taxon>
        <taxon>Fungi</taxon>
        <taxon>Fungi incertae sedis</taxon>
        <taxon>Chytridiomycota</taxon>
        <taxon>Chytridiomycota incertae sedis</taxon>
        <taxon>Monoblepharidomycetes</taxon>
        <taxon>Monoblepharidales</taxon>
        <taxon>Gonapodyaceae</taxon>
        <taxon>Gonapodya</taxon>
    </lineage>
</organism>
<reference evidence="2 3" key="1">
    <citation type="journal article" date="2015" name="Genome Biol. Evol.">
        <title>Phylogenomic analyses indicate that early fungi evolved digesting cell walls of algal ancestors of land plants.</title>
        <authorList>
            <person name="Chang Y."/>
            <person name="Wang S."/>
            <person name="Sekimoto S."/>
            <person name="Aerts A.L."/>
            <person name="Choi C."/>
            <person name="Clum A."/>
            <person name="LaButti K.M."/>
            <person name="Lindquist E.A."/>
            <person name="Yee Ngan C."/>
            <person name="Ohm R.A."/>
            <person name="Salamov A.A."/>
            <person name="Grigoriev I.V."/>
            <person name="Spatafora J.W."/>
            <person name="Berbee M.L."/>
        </authorList>
    </citation>
    <scope>NUCLEOTIDE SEQUENCE [LARGE SCALE GENOMIC DNA]</scope>
    <source>
        <strain evidence="2 3">JEL478</strain>
    </source>
</reference>
<keyword evidence="3" id="KW-1185">Reference proteome</keyword>
<keyword evidence="1" id="KW-0677">Repeat</keyword>
<dbReference type="OMA" id="WISEMRQ"/>
<dbReference type="InterPro" id="IPR001611">
    <property type="entry name" value="Leu-rich_rpt"/>
</dbReference>
<evidence type="ECO:0000256" key="1">
    <source>
        <dbReference type="ARBA" id="ARBA00022737"/>
    </source>
</evidence>
<evidence type="ECO:0000313" key="3">
    <source>
        <dbReference type="Proteomes" id="UP000070544"/>
    </source>
</evidence>
<gene>
    <name evidence="2" type="ORF">M427DRAFT_95192</name>
</gene>
<dbReference type="InterPro" id="IPR052201">
    <property type="entry name" value="LRR-containing_regulator"/>
</dbReference>
<protein>
    <submittedName>
        <fullName evidence="2">RNI-like protein</fullName>
    </submittedName>
</protein>
<dbReference type="SMART" id="SM00368">
    <property type="entry name" value="LRR_RI"/>
    <property type="match status" value="4"/>
</dbReference>
<dbReference type="PANTHER" id="PTHR24111:SF0">
    <property type="entry name" value="LEUCINE-RICH REPEAT-CONTAINING PROTEIN"/>
    <property type="match status" value="1"/>
</dbReference>
<evidence type="ECO:0000313" key="2">
    <source>
        <dbReference type="EMBL" id="KXS19418.1"/>
    </source>
</evidence>
<sequence>IDFVDKYTQACAEAGRKPLQGLIRLMTDAIDSGSDLDTLSFTGTRKGFIAPLPSLAFACPDDADVAVLLPALKVLSVLARLDLSFCRVGDLGARAIANHLKDDRRITSLNLANNDIGGGGAQAIAKALEVNDGLGVLSLAGNRIGDEAGLAIATMLQVNITLHTLDLSSAHLSSQSLIPLSTVLRSNTTITSFDVSNNVEDGPHRKSLHADSIAHVGRTIRSNGTLKTLGLARMAVDDWMVTDHLAAAVGRNAALVVLDLSK</sequence>
<dbReference type="Pfam" id="PF13516">
    <property type="entry name" value="LRR_6"/>
    <property type="match status" value="4"/>
</dbReference>
<dbReference type="STRING" id="1344416.A0A139ARP4"/>
<proteinExistence type="predicted"/>
<accession>A0A139ARP4</accession>
<dbReference type="PANTHER" id="PTHR24111">
    <property type="entry name" value="LEUCINE-RICH REPEAT-CONTAINING PROTEIN 34"/>
    <property type="match status" value="1"/>
</dbReference>
<dbReference type="AlphaFoldDB" id="A0A139ARP4"/>
<dbReference type="OrthoDB" id="333024at2759"/>
<dbReference type="EMBL" id="KQ965738">
    <property type="protein sequence ID" value="KXS19418.1"/>
    <property type="molecule type" value="Genomic_DNA"/>
</dbReference>
<dbReference type="Proteomes" id="UP000070544">
    <property type="component" value="Unassembled WGS sequence"/>
</dbReference>